<accession>A0A090VAM2</accession>
<reference evidence="1 2" key="1">
    <citation type="submission" date="2014-09" db="EMBL/GenBank/DDBJ databases">
        <title>Whole genome shotgun sequence of Escherichia vulneris NBRC 102420.</title>
        <authorList>
            <person name="Yoshida Y."/>
            <person name="Hosoyama A."/>
            <person name="Tsuchikane K."/>
            <person name="Ohji S."/>
            <person name="Ichikawa N."/>
            <person name="Kimura A."/>
            <person name="Yamazoe A."/>
            <person name="Ezaki T."/>
            <person name="Fujita N."/>
        </authorList>
    </citation>
    <scope>NUCLEOTIDE SEQUENCE [LARGE SCALE GENOMIC DNA]</scope>
    <source>
        <strain evidence="1 2">NBRC 102420</strain>
    </source>
</reference>
<name>A0A090VAM2_PSEVU</name>
<dbReference type="InterPro" id="IPR014915">
    <property type="entry name" value="Phage_TLS_TfmB"/>
</dbReference>
<evidence type="ECO:0000313" key="1">
    <source>
        <dbReference type="EMBL" id="GAL60389.1"/>
    </source>
</evidence>
<dbReference type="AlphaFoldDB" id="A0A090VAM2"/>
<dbReference type="RefSeq" id="WP_042395764.1">
    <property type="nucleotide sequence ID" value="NZ_BBMZ01000037.1"/>
</dbReference>
<sequence length="95" mass="10429">MYTPGPTLAELNVFGLTPEDVEEEVGILPSVWHAFTIFSALATQWRVGAGGATGLDYNVLPWMFELHGVEDAAACMTDLQIMESEALKVMHMETK</sequence>
<dbReference type="eggNOG" id="ENOG5033AE0">
    <property type="taxonomic scope" value="Bacteria"/>
</dbReference>
<dbReference type="STRING" id="1115515.EV102420_37_00280"/>
<dbReference type="Pfam" id="PF08809">
    <property type="entry name" value="DUF1799"/>
    <property type="match status" value="1"/>
</dbReference>
<proteinExistence type="predicted"/>
<comment type="caution">
    <text evidence="1">The sequence shown here is derived from an EMBL/GenBank/DDBJ whole genome shotgun (WGS) entry which is preliminary data.</text>
</comment>
<dbReference type="Proteomes" id="UP000029462">
    <property type="component" value="Unassembled WGS sequence"/>
</dbReference>
<dbReference type="OrthoDB" id="6169380at2"/>
<evidence type="ECO:0000313" key="2">
    <source>
        <dbReference type="Proteomes" id="UP000029462"/>
    </source>
</evidence>
<protein>
    <recommendedName>
        <fullName evidence="3">DUF1799 domain-containing protein</fullName>
    </recommendedName>
</protein>
<dbReference type="EMBL" id="BBMZ01000037">
    <property type="protein sequence ID" value="GAL60389.1"/>
    <property type="molecule type" value="Genomic_DNA"/>
</dbReference>
<organism evidence="1 2">
    <name type="scientific">Pseudescherichia vulneris NBRC 102420</name>
    <dbReference type="NCBI Taxonomy" id="1115515"/>
    <lineage>
        <taxon>Bacteria</taxon>
        <taxon>Pseudomonadati</taxon>
        <taxon>Pseudomonadota</taxon>
        <taxon>Gammaproteobacteria</taxon>
        <taxon>Enterobacterales</taxon>
        <taxon>Enterobacteriaceae</taxon>
        <taxon>Pseudescherichia</taxon>
    </lineage>
</organism>
<evidence type="ECO:0008006" key="3">
    <source>
        <dbReference type="Google" id="ProtNLM"/>
    </source>
</evidence>
<gene>
    <name evidence="1" type="ORF">EV102420_37_00280</name>
</gene>
<keyword evidence="2" id="KW-1185">Reference proteome</keyword>